<dbReference type="Proteomes" id="UP000479710">
    <property type="component" value="Unassembled WGS sequence"/>
</dbReference>
<reference evidence="1 2" key="1">
    <citation type="submission" date="2019-11" db="EMBL/GenBank/DDBJ databases">
        <title>Whole genome sequence of Oryza granulata.</title>
        <authorList>
            <person name="Li W."/>
        </authorList>
    </citation>
    <scope>NUCLEOTIDE SEQUENCE [LARGE SCALE GENOMIC DNA]</scope>
    <source>
        <strain evidence="2">cv. Menghai</strain>
        <tissue evidence="1">Leaf</tissue>
    </source>
</reference>
<dbReference type="AlphaFoldDB" id="A0A6G1F2S6"/>
<evidence type="ECO:0000313" key="1">
    <source>
        <dbReference type="EMBL" id="KAF0931208.1"/>
    </source>
</evidence>
<sequence length="178" mass="19712">MDTSAPTVSLIHRPRRPAPDRFLGLSARRSAAVPKRPRRLLHSLAARPPHMRSLLSSLAAAAARLYRRSTEEAPRPPPSVAWFEHRLWLCAPAAIHAAPCHWPCTPQKPLPSLAWRASSAVVVDTAACGHGLRLRVICQLMEIANEAGFYKIIQEITESTPPSSYMILHHLPIPIQEP</sequence>
<name>A0A6G1F2S6_9ORYZ</name>
<proteinExistence type="predicted"/>
<dbReference type="EMBL" id="SPHZ02000001">
    <property type="protein sequence ID" value="KAF0931208.1"/>
    <property type="molecule type" value="Genomic_DNA"/>
</dbReference>
<gene>
    <name evidence="1" type="ORF">E2562_002557</name>
</gene>
<protein>
    <submittedName>
        <fullName evidence="1">Uncharacterized protein</fullName>
    </submittedName>
</protein>
<evidence type="ECO:0000313" key="2">
    <source>
        <dbReference type="Proteomes" id="UP000479710"/>
    </source>
</evidence>
<organism evidence="1 2">
    <name type="scientific">Oryza meyeriana var. granulata</name>
    <dbReference type="NCBI Taxonomy" id="110450"/>
    <lineage>
        <taxon>Eukaryota</taxon>
        <taxon>Viridiplantae</taxon>
        <taxon>Streptophyta</taxon>
        <taxon>Embryophyta</taxon>
        <taxon>Tracheophyta</taxon>
        <taxon>Spermatophyta</taxon>
        <taxon>Magnoliopsida</taxon>
        <taxon>Liliopsida</taxon>
        <taxon>Poales</taxon>
        <taxon>Poaceae</taxon>
        <taxon>BOP clade</taxon>
        <taxon>Oryzoideae</taxon>
        <taxon>Oryzeae</taxon>
        <taxon>Oryzinae</taxon>
        <taxon>Oryza</taxon>
        <taxon>Oryza meyeriana</taxon>
    </lineage>
</organism>
<comment type="caution">
    <text evidence="1">The sequence shown here is derived from an EMBL/GenBank/DDBJ whole genome shotgun (WGS) entry which is preliminary data.</text>
</comment>
<accession>A0A6G1F2S6</accession>
<keyword evidence="2" id="KW-1185">Reference proteome</keyword>